<comment type="caution">
    <text evidence="3">The sequence shown here is derived from an EMBL/GenBank/DDBJ whole genome shotgun (WGS) entry which is preliminary data.</text>
</comment>
<accession>A0AB35TD49</accession>
<gene>
    <name evidence="3" type="ORF">SIL72_14025</name>
</gene>
<organism evidence="3 4">
    <name type="scientific">Rubrobacter radiotolerans</name>
    <name type="common">Arthrobacter radiotolerans</name>
    <dbReference type="NCBI Taxonomy" id="42256"/>
    <lineage>
        <taxon>Bacteria</taxon>
        <taxon>Bacillati</taxon>
        <taxon>Actinomycetota</taxon>
        <taxon>Rubrobacteria</taxon>
        <taxon>Rubrobacterales</taxon>
        <taxon>Rubrobacteraceae</taxon>
        <taxon>Rubrobacter</taxon>
    </lineage>
</organism>
<name>A0AB35TD49_RUBRA</name>
<proteinExistence type="predicted"/>
<evidence type="ECO:0000313" key="3">
    <source>
        <dbReference type="EMBL" id="MDX5895140.1"/>
    </source>
</evidence>
<dbReference type="InterPro" id="IPR015995">
    <property type="entry name" value="MlrC_N"/>
</dbReference>
<evidence type="ECO:0000259" key="2">
    <source>
        <dbReference type="Pfam" id="PF07364"/>
    </source>
</evidence>
<protein>
    <submittedName>
        <fullName evidence="3">M81 family metallopeptidase</fullName>
    </submittedName>
</protein>
<dbReference type="Proteomes" id="UP001281130">
    <property type="component" value="Unassembled WGS sequence"/>
</dbReference>
<dbReference type="Pfam" id="PF07171">
    <property type="entry name" value="MlrC_C"/>
    <property type="match status" value="1"/>
</dbReference>
<reference evidence="3" key="1">
    <citation type="submission" date="2023-11" db="EMBL/GenBank/DDBJ databases">
        <title>MicrobeMod: A computational toolkit for identifying prokaryotic methylation and restriction-modification with nanopore sequencing.</title>
        <authorList>
            <person name="Crits-Christoph A."/>
            <person name="Kang S.C."/>
            <person name="Lee H."/>
            <person name="Ostrov N."/>
        </authorList>
    </citation>
    <scope>NUCLEOTIDE SEQUENCE</scope>
    <source>
        <strain evidence="3">ATCC 51242</strain>
    </source>
</reference>
<dbReference type="RefSeq" id="WP_084362587.1">
    <property type="nucleotide sequence ID" value="NZ_JAWXXX010000001.1"/>
</dbReference>
<dbReference type="EMBL" id="JAWXXX010000001">
    <property type="protein sequence ID" value="MDX5895140.1"/>
    <property type="molecule type" value="Genomic_DNA"/>
</dbReference>
<dbReference type="InterPro" id="IPR010799">
    <property type="entry name" value="MlrC_C"/>
</dbReference>
<evidence type="ECO:0000259" key="1">
    <source>
        <dbReference type="Pfam" id="PF07171"/>
    </source>
</evidence>
<feature type="domain" description="Microcystin LR degradation protein MlrC C-terminal" evidence="1">
    <location>
        <begin position="375"/>
        <end position="452"/>
    </location>
</feature>
<feature type="domain" description="Microcystin LR degradation protein MlrC N-terminal" evidence="2">
    <location>
        <begin position="7"/>
        <end position="281"/>
    </location>
</feature>
<evidence type="ECO:0000313" key="4">
    <source>
        <dbReference type="Proteomes" id="UP001281130"/>
    </source>
</evidence>
<dbReference type="AlphaFoldDB" id="A0AB35TD49"/>
<sequence>MKSSIKRVLLASLWHQTNTFSAGRTGIEDFRFESGEDAVRDGVPGLDGVRSLGSEKGWELLPAVFATAPSGPVVSDIVVELFWDLFLSTVENGSGADIDGVFLLMHGAMVSESFPDVEGEVLRRIRSPERFSDVPICGVLDLHANFTETMCREADGLIACRNDSGEDARKTAYDAALLLNDLMETESRPVTLREHPPLLWPPAVATSNREPMLTLQSRARILEHEIPDMSFINVFAGFPYSDVPEAGVSFTAIADGDLELARSTLRELNVLASSKRKLHIEDLTASEAVARSKGRIPEQTLVLEASDDVENGAFGSSRIVLNALVKQDAQDALVVIHDTAVKDNLKEFKLGDVIELIGDKELRSTRGRLISKEDSHAVVKVHGVTVLLIGTRTPMDSFERLRAFGIEPEDYSVIVLKSSKKLNPLDDTFHWNTLVLDSPGATQLHLERLFFKNVTRPVYPLDAL</sequence>
<dbReference type="Pfam" id="PF07364">
    <property type="entry name" value="DUF1485"/>
    <property type="match status" value="1"/>
</dbReference>